<keyword evidence="2" id="KW-1185">Reference proteome</keyword>
<dbReference type="Proteomes" id="UP000238071">
    <property type="component" value="Unassembled WGS sequence"/>
</dbReference>
<accession>A0A2S6H2F3</accession>
<protein>
    <submittedName>
        <fullName evidence="1">Uncharacterized protein</fullName>
    </submittedName>
</protein>
<proteinExistence type="predicted"/>
<evidence type="ECO:0000313" key="1">
    <source>
        <dbReference type="EMBL" id="PPK71665.1"/>
    </source>
</evidence>
<reference evidence="1 2" key="1">
    <citation type="submission" date="2018-02" db="EMBL/GenBank/DDBJ databases">
        <title>Subsurface microbial communities from deep shales in Ohio and West Virginia, USA.</title>
        <authorList>
            <person name="Wrighton K."/>
        </authorList>
    </citation>
    <scope>NUCLEOTIDE SEQUENCE [LARGE SCALE GENOMIC DNA]</scope>
    <source>
        <strain evidence="1 2">OWC-G53F</strain>
    </source>
</reference>
<sequence>MSHHYPVIVPAGIHRHFNGCRNEAAYVAYIHVVWIPAIPAGMTCSYEAYLFANQVALPQRQSYSSSPPSSFDCSESPPIDLSSPDASLICKRNSFWESAFLKASS</sequence>
<dbReference type="EMBL" id="PTIY01000006">
    <property type="protein sequence ID" value="PPK71665.1"/>
    <property type="molecule type" value="Genomic_DNA"/>
</dbReference>
<dbReference type="AlphaFoldDB" id="A0A2S6H2F3"/>
<comment type="caution">
    <text evidence="1">The sequence shown here is derived from an EMBL/GenBank/DDBJ whole genome shotgun (WGS) entry which is preliminary data.</text>
</comment>
<gene>
    <name evidence="1" type="ORF">B0F88_10612</name>
</gene>
<name>A0A2S6H2F3_9GAMM</name>
<evidence type="ECO:0000313" key="2">
    <source>
        <dbReference type="Proteomes" id="UP000238071"/>
    </source>
</evidence>
<organism evidence="1 2">
    <name type="scientific">Methylobacter tundripaludum</name>
    <dbReference type="NCBI Taxonomy" id="173365"/>
    <lineage>
        <taxon>Bacteria</taxon>
        <taxon>Pseudomonadati</taxon>
        <taxon>Pseudomonadota</taxon>
        <taxon>Gammaproteobacteria</taxon>
        <taxon>Methylococcales</taxon>
        <taxon>Methylococcaceae</taxon>
        <taxon>Methylobacter</taxon>
    </lineage>
</organism>